<dbReference type="GO" id="GO:0004467">
    <property type="term" value="F:long-chain fatty acid-CoA ligase activity"/>
    <property type="evidence" value="ECO:0007669"/>
    <property type="project" value="UniProtKB-EC"/>
</dbReference>
<keyword evidence="1" id="KW-0547">Nucleotide-binding</keyword>
<dbReference type="PANTHER" id="PTHR43272:SF33">
    <property type="entry name" value="AMP-BINDING DOMAIN-CONTAINING PROTEIN-RELATED"/>
    <property type="match status" value="1"/>
</dbReference>
<evidence type="ECO:0000259" key="4">
    <source>
        <dbReference type="Pfam" id="PF00501"/>
    </source>
</evidence>
<feature type="domain" description="AMP-dependent synthetase/ligase" evidence="4">
    <location>
        <begin position="16"/>
        <end position="256"/>
    </location>
</feature>
<evidence type="ECO:0000256" key="3">
    <source>
        <dbReference type="ARBA" id="ARBA00024484"/>
    </source>
</evidence>
<dbReference type="Pfam" id="PF00501">
    <property type="entry name" value="AMP-binding"/>
    <property type="match status" value="1"/>
</dbReference>
<dbReference type="PANTHER" id="PTHR43272">
    <property type="entry name" value="LONG-CHAIN-FATTY-ACID--COA LIGASE"/>
    <property type="match status" value="1"/>
</dbReference>
<dbReference type="GO" id="GO:0005524">
    <property type="term" value="F:ATP binding"/>
    <property type="evidence" value="ECO:0007669"/>
    <property type="project" value="UniProtKB-KW"/>
</dbReference>
<keyword evidence="6" id="KW-1185">Reference proteome</keyword>
<reference evidence="5" key="1">
    <citation type="submission" date="2021-04" db="EMBL/GenBank/DDBJ databases">
        <title>Sinoanaerobacter chloroacetimidivorans sp. nov., an obligate anaerobic bacterium isolated from anaerobic sludge.</title>
        <authorList>
            <person name="Bao Y."/>
        </authorList>
    </citation>
    <scope>NUCLEOTIDE SEQUENCE</scope>
    <source>
        <strain evidence="5">BAD-6</strain>
    </source>
</reference>
<dbReference type="Gene3D" id="3.30.300.30">
    <property type="match status" value="1"/>
</dbReference>
<protein>
    <submittedName>
        <fullName evidence="5">AMP-binding protein</fullName>
    </submittedName>
</protein>
<dbReference type="InterPro" id="IPR020845">
    <property type="entry name" value="AMP-binding_CS"/>
</dbReference>
<dbReference type="InterPro" id="IPR045851">
    <property type="entry name" value="AMP-bd_C_sf"/>
</dbReference>
<dbReference type="InterPro" id="IPR042099">
    <property type="entry name" value="ANL_N_sf"/>
</dbReference>
<dbReference type="PROSITE" id="PS00455">
    <property type="entry name" value="AMP_BINDING"/>
    <property type="match status" value="1"/>
</dbReference>
<dbReference type="GO" id="GO:0016020">
    <property type="term" value="C:membrane"/>
    <property type="evidence" value="ECO:0007669"/>
    <property type="project" value="TreeGrafter"/>
</dbReference>
<reference evidence="5" key="2">
    <citation type="submission" date="2021-04" db="EMBL/GenBank/DDBJ databases">
        <authorList>
            <person name="Liu J."/>
        </authorList>
    </citation>
    <scope>NUCLEOTIDE SEQUENCE</scope>
    <source>
        <strain evidence="5">BAD-6</strain>
    </source>
</reference>
<sequence>MLSKEEYQIPDIKYMFEKSAEKYGERPAFWVKKDKAEAYFAITYNEAYDDVRGLGTSLISRGMKDKRIAIVGKNSYEWAVSYLAAICGTGVAVPLDKEFCTNQLKHFLIATGCSCAIFSEELEETFRQIRNDGVTGLEMLVNMDKEKSEWDIFSLRELIDEGKQMATSGNHDFTSTRIIPDELCAIMFTAGTTGVSKGVYLSHGNLAAEITLVSAVINIAESDMFFTKLPLHCARECICGILLPLYNGASITYCEGLNYNFEISAMRGYSLTESASIVMLNLDNESAGRLLPEMKAKIACPEPETGIGELCLAGENIMMGYCDNPEATAEALKEGWLYTGDLGRIDEKGSIYIAGRKENVIIAENGKNVYPEELENCLISITYVLESMVWSKDSDDGRAPVIAATILANKEKVTERLGAGYSEQEMEKLLWDEISKINDTLPFFKRIKKMVLRKEAFQKNSSQKIIRWYPSNRE</sequence>
<evidence type="ECO:0000313" key="6">
    <source>
        <dbReference type="Proteomes" id="UP000675664"/>
    </source>
</evidence>
<name>A0A8J7W670_9FIRM</name>
<comment type="catalytic activity">
    <reaction evidence="3">
        <text>a long-chain fatty acid + ATP + CoA = a long-chain fatty acyl-CoA + AMP + diphosphate</text>
        <dbReference type="Rhea" id="RHEA:15421"/>
        <dbReference type="ChEBI" id="CHEBI:30616"/>
        <dbReference type="ChEBI" id="CHEBI:33019"/>
        <dbReference type="ChEBI" id="CHEBI:57287"/>
        <dbReference type="ChEBI" id="CHEBI:57560"/>
        <dbReference type="ChEBI" id="CHEBI:83139"/>
        <dbReference type="ChEBI" id="CHEBI:456215"/>
        <dbReference type="EC" id="6.2.1.3"/>
    </reaction>
    <physiologicalReaction direction="left-to-right" evidence="3">
        <dbReference type="Rhea" id="RHEA:15422"/>
    </physiologicalReaction>
</comment>
<proteinExistence type="predicted"/>
<dbReference type="AlphaFoldDB" id="A0A8J7W670"/>
<keyword evidence="2" id="KW-0067">ATP-binding</keyword>
<dbReference type="InterPro" id="IPR000873">
    <property type="entry name" value="AMP-dep_synth/lig_dom"/>
</dbReference>
<evidence type="ECO:0000313" key="5">
    <source>
        <dbReference type="EMBL" id="MBR0599823.1"/>
    </source>
</evidence>
<dbReference type="EMBL" id="JAGSND010000017">
    <property type="protein sequence ID" value="MBR0599823.1"/>
    <property type="molecule type" value="Genomic_DNA"/>
</dbReference>
<accession>A0A8J7W670</accession>
<gene>
    <name evidence="5" type="ORF">KCX82_18220</name>
</gene>
<evidence type="ECO:0000256" key="1">
    <source>
        <dbReference type="ARBA" id="ARBA00022741"/>
    </source>
</evidence>
<dbReference type="SUPFAM" id="SSF56801">
    <property type="entry name" value="Acetyl-CoA synthetase-like"/>
    <property type="match status" value="1"/>
</dbReference>
<evidence type="ECO:0000256" key="2">
    <source>
        <dbReference type="ARBA" id="ARBA00022840"/>
    </source>
</evidence>
<dbReference type="Gene3D" id="3.40.50.12780">
    <property type="entry name" value="N-terminal domain of ligase-like"/>
    <property type="match status" value="2"/>
</dbReference>
<organism evidence="5 6">
    <name type="scientific">Sinanaerobacter chloroacetimidivorans</name>
    <dbReference type="NCBI Taxonomy" id="2818044"/>
    <lineage>
        <taxon>Bacteria</taxon>
        <taxon>Bacillati</taxon>
        <taxon>Bacillota</taxon>
        <taxon>Clostridia</taxon>
        <taxon>Peptostreptococcales</taxon>
        <taxon>Anaerovoracaceae</taxon>
        <taxon>Sinanaerobacter</taxon>
    </lineage>
</organism>
<dbReference type="RefSeq" id="WP_227019956.1">
    <property type="nucleotide sequence ID" value="NZ_JAGSND010000017.1"/>
</dbReference>
<comment type="caution">
    <text evidence="5">The sequence shown here is derived from an EMBL/GenBank/DDBJ whole genome shotgun (WGS) entry which is preliminary data.</text>
</comment>
<dbReference type="Proteomes" id="UP000675664">
    <property type="component" value="Unassembled WGS sequence"/>
</dbReference>